<gene>
    <name evidence="1" type="ORF">C3B64_09355</name>
</gene>
<dbReference type="Proteomes" id="UP000238070">
    <property type="component" value="Chromosome"/>
</dbReference>
<protein>
    <submittedName>
        <fullName evidence="1">DUF5049 domain-containing protein</fullName>
    </submittedName>
</protein>
<dbReference type="InterPro" id="IPR032488">
    <property type="entry name" value="DUF5049"/>
</dbReference>
<dbReference type="Pfam" id="PF16468">
    <property type="entry name" value="DUF5049"/>
    <property type="match status" value="1"/>
</dbReference>
<dbReference type="AlphaFoldDB" id="A0AAU8Z1E8"/>
<dbReference type="EMBL" id="CP027776">
    <property type="protein sequence ID" value="AVP64465.1"/>
    <property type="molecule type" value="Genomic_DNA"/>
</dbReference>
<sequence>MNEIIKAQILSIRESGVTNMFDVNRVQYEANERGFYELVVFLIDHRAEYAHFIMTGEVDGNK</sequence>
<organism evidence="1 2">
    <name type="scientific">Clostridium botulinum</name>
    <dbReference type="NCBI Taxonomy" id="1491"/>
    <lineage>
        <taxon>Bacteria</taxon>
        <taxon>Bacillati</taxon>
        <taxon>Bacillota</taxon>
        <taxon>Clostridia</taxon>
        <taxon>Eubacteriales</taxon>
        <taxon>Clostridiaceae</taxon>
        <taxon>Clostridium</taxon>
    </lineage>
</organism>
<reference evidence="1 2" key="1">
    <citation type="submission" date="2018-01" db="EMBL/GenBank/DDBJ databases">
        <title>Genetic Diversity of Clostridium botulinum in seafood.</title>
        <authorList>
            <person name="Athira V."/>
            <person name="Arun Jyothi P.V."/>
            <person name="Lalitha K.V."/>
            <person name="Joseph T.C."/>
        </authorList>
    </citation>
    <scope>NUCLEOTIDE SEQUENCE [LARGE SCALE GENOMIC DNA]</scope>
    <source>
        <strain evidence="1 2">Mfbjulcb5</strain>
    </source>
</reference>
<proteinExistence type="predicted"/>
<name>A0AAU8Z1E8_CLOBO</name>
<accession>A0AAU8Z1E8</accession>
<evidence type="ECO:0000313" key="1">
    <source>
        <dbReference type="EMBL" id="AVP64465.1"/>
    </source>
</evidence>
<evidence type="ECO:0000313" key="2">
    <source>
        <dbReference type="Proteomes" id="UP000238070"/>
    </source>
</evidence>